<dbReference type="InterPro" id="IPR036397">
    <property type="entry name" value="RNaseH_sf"/>
</dbReference>
<proteinExistence type="predicted"/>
<evidence type="ECO:0000259" key="1">
    <source>
        <dbReference type="Pfam" id="PF07727"/>
    </source>
</evidence>
<dbReference type="CDD" id="cd09272">
    <property type="entry name" value="RNase_HI_RT_Ty1"/>
    <property type="match status" value="1"/>
</dbReference>
<evidence type="ECO:0000313" key="3">
    <source>
        <dbReference type="EMBL" id="TYK01275.1"/>
    </source>
</evidence>
<evidence type="ECO:0000259" key="2">
    <source>
        <dbReference type="Pfam" id="PF25597"/>
    </source>
</evidence>
<accession>A0A5D3BQ20</accession>
<dbReference type="GO" id="GO:0003676">
    <property type="term" value="F:nucleic acid binding"/>
    <property type="evidence" value="ECO:0007669"/>
    <property type="project" value="InterPro"/>
</dbReference>
<organism evidence="3 4">
    <name type="scientific">Cucumis melo var. makuwa</name>
    <name type="common">Oriental melon</name>
    <dbReference type="NCBI Taxonomy" id="1194695"/>
    <lineage>
        <taxon>Eukaryota</taxon>
        <taxon>Viridiplantae</taxon>
        <taxon>Streptophyta</taxon>
        <taxon>Embryophyta</taxon>
        <taxon>Tracheophyta</taxon>
        <taxon>Spermatophyta</taxon>
        <taxon>Magnoliopsida</taxon>
        <taxon>eudicotyledons</taxon>
        <taxon>Gunneridae</taxon>
        <taxon>Pentapetalae</taxon>
        <taxon>rosids</taxon>
        <taxon>fabids</taxon>
        <taxon>Cucurbitales</taxon>
        <taxon>Cucurbitaceae</taxon>
        <taxon>Benincaseae</taxon>
        <taxon>Cucumis</taxon>
    </lineage>
</organism>
<dbReference type="SUPFAM" id="SSF53098">
    <property type="entry name" value="Ribonuclease H-like"/>
    <property type="match status" value="1"/>
</dbReference>
<comment type="caution">
    <text evidence="3">The sequence shown here is derived from an EMBL/GenBank/DDBJ whole genome shotgun (WGS) entry which is preliminary data.</text>
</comment>
<dbReference type="Pfam" id="PF07727">
    <property type="entry name" value="RVT_2"/>
    <property type="match status" value="1"/>
</dbReference>
<dbReference type="InterPro" id="IPR012337">
    <property type="entry name" value="RNaseH-like_sf"/>
</dbReference>
<dbReference type="EMBL" id="SSTD01016279">
    <property type="protein sequence ID" value="TYK01275.1"/>
    <property type="molecule type" value="Genomic_DNA"/>
</dbReference>
<dbReference type="PANTHER" id="PTHR11439">
    <property type="entry name" value="GAG-POL-RELATED RETROTRANSPOSON"/>
    <property type="match status" value="1"/>
</dbReference>
<reference evidence="3 4" key="1">
    <citation type="submission" date="2019-08" db="EMBL/GenBank/DDBJ databases">
        <title>Draft genome sequences of two oriental melons (Cucumis melo L. var makuwa).</title>
        <authorList>
            <person name="Kwon S.-Y."/>
        </authorList>
    </citation>
    <scope>NUCLEOTIDE SEQUENCE [LARGE SCALE GENOMIC DNA]</scope>
    <source>
        <strain evidence="4">cv. Chang Bougi</strain>
        <tissue evidence="3">Leaf</tissue>
    </source>
</reference>
<protein>
    <submittedName>
        <fullName evidence="3">Integrase</fullName>
    </submittedName>
</protein>
<dbReference type="PANTHER" id="PTHR11439:SF483">
    <property type="entry name" value="PEPTIDE SYNTHASE GLIP-LIKE, PUTATIVE (AFU_ORTHOLOGUE AFUA_3G12920)-RELATED"/>
    <property type="match status" value="1"/>
</dbReference>
<evidence type="ECO:0000313" key="4">
    <source>
        <dbReference type="Proteomes" id="UP000321947"/>
    </source>
</evidence>
<dbReference type="Proteomes" id="UP000321947">
    <property type="component" value="Unassembled WGS sequence"/>
</dbReference>
<feature type="domain" description="Reverse transcriptase Ty1/copia-type" evidence="1">
    <location>
        <begin position="281"/>
        <end position="410"/>
    </location>
</feature>
<dbReference type="SUPFAM" id="SSF56672">
    <property type="entry name" value="DNA/RNA polymerases"/>
    <property type="match status" value="1"/>
</dbReference>
<name>A0A5D3BQ20_CUCMM</name>
<dbReference type="InterPro" id="IPR013103">
    <property type="entry name" value="RVT_2"/>
</dbReference>
<dbReference type="InterPro" id="IPR043502">
    <property type="entry name" value="DNA/RNA_pol_sf"/>
</dbReference>
<dbReference type="AlphaFoldDB" id="A0A5D3BQ20"/>
<feature type="domain" description="Retroviral polymerase SH3-like" evidence="2">
    <location>
        <begin position="158"/>
        <end position="220"/>
    </location>
</feature>
<dbReference type="Gene3D" id="3.30.420.10">
    <property type="entry name" value="Ribonuclease H-like superfamily/Ribonuclease H"/>
    <property type="match status" value="1"/>
</dbReference>
<dbReference type="InterPro" id="IPR057670">
    <property type="entry name" value="SH3_retrovirus"/>
</dbReference>
<sequence>MEDVVVMEDEEVEETMIIEAVQILKIHKKALLYLEEEEAKEEEALAETKEVVGVISLKFNALIAESLKHNLLSIGQLLQRGLKVLFEGDICAIKDQAGVLIAKEQGIHHQMTARMTPQQNGVAERKNRRIMEMARSMTPYEAWCGEKPSISHLRVFGSIAYSHIPNQLRGKLDDKSEKCIMVGYSENSKAYRLYNPVSRKIIISRDVIFSEDESWNWSDDVDEAKSPFHVNIDENKVAQELEQAEIQAVESSSSSTSSSTTIQDEKWKIALDQEIDAIRRNETWELMELPTNKRALGVKWVYRTKLKLDGNVEKYKARLVVKGYKQKYGVDYEEIFAIVTRIETIRLILSLAAQNGWKVYQMDVKSAFLNGHLKEEIFVAQPLGYVQRGEEEKVYKLKKALYGLKQAPRACDWGGNVDDHKSTSSYVFSMGSDVFSWTSKKQSVVALSTTEAEYISLAAGGCQALWLRWMLKELKCTKKCETGLFCDNGSAIALSKNPVFHGRNKHIRIKYDFIRGLVKDGEVIIKYCKTQDQVADIFTKVLKFDLFVKFRGKLGVAQV</sequence>
<dbReference type="Pfam" id="PF25597">
    <property type="entry name" value="SH3_retrovirus"/>
    <property type="match status" value="1"/>
</dbReference>
<gene>
    <name evidence="3" type="ORF">E5676_scaffold49G00620</name>
</gene>